<dbReference type="InterPro" id="IPR036188">
    <property type="entry name" value="FAD/NAD-bd_sf"/>
</dbReference>
<dbReference type="InterPro" id="IPR027477">
    <property type="entry name" value="Succ_DH/fumarate_Rdtase_cat_sf"/>
</dbReference>
<dbReference type="InterPro" id="IPR050315">
    <property type="entry name" value="FAD-oxidoreductase_2"/>
</dbReference>
<evidence type="ECO:0000256" key="2">
    <source>
        <dbReference type="ARBA" id="ARBA00022630"/>
    </source>
</evidence>
<gene>
    <name evidence="7" type="ORF">M0812_14697</name>
</gene>
<keyword evidence="3" id="KW-0274">FAD</keyword>
<evidence type="ECO:0000259" key="6">
    <source>
        <dbReference type="Pfam" id="PF00890"/>
    </source>
</evidence>
<dbReference type="AlphaFoldDB" id="A0AAV7ZCN0"/>
<dbReference type="InterPro" id="IPR003953">
    <property type="entry name" value="FAD-dep_OxRdtase_2_FAD-bd"/>
</dbReference>
<evidence type="ECO:0000256" key="1">
    <source>
        <dbReference type="ARBA" id="ARBA00001974"/>
    </source>
</evidence>
<evidence type="ECO:0000256" key="4">
    <source>
        <dbReference type="ARBA" id="ARBA00023002"/>
    </source>
</evidence>
<dbReference type="PANTHER" id="PTHR43400">
    <property type="entry name" value="FUMARATE REDUCTASE"/>
    <property type="match status" value="1"/>
</dbReference>
<dbReference type="PANTHER" id="PTHR43400:SF7">
    <property type="entry name" value="FAD-DEPENDENT OXIDOREDUCTASE 2 FAD BINDING DOMAIN-CONTAINING PROTEIN"/>
    <property type="match status" value="1"/>
</dbReference>
<dbReference type="Gene3D" id="3.90.700.10">
    <property type="entry name" value="Succinate dehydrogenase/fumarate reductase flavoprotein, catalytic domain"/>
    <property type="match status" value="1"/>
</dbReference>
<evidence type="ECO:0000313" key="7">
    <source>
        <dbReference type="EMBL" id="KAJ3438686.1"/>
    </source>
</evidence>
<keyword evidence="5" id="KW-1133">Transmembrane helix</keyword>
<keyword evidence="5" id="KW-0472">Membrane</keyword>
<accession>A0AAV7ZCN0</accession>
<feature type="domain" description="FAD-dependent oxidoreductase 2 FAD-binding" evidence="6">
    <location>
        <begin position="32"/>
        <end position="485"/>
    </location>
</feature>
<dbReference type="Proteomes" id="UP001146793">
    <property type="component" value="Unassembled WGS sequence"/>
</dbReference>
<proteinExistence type="predicted"/>
<keyword evidence="2" id="KW-0285">Flavoprotein</keyword>
<keyword evidence="5" id="KW-0812">Transmembrane</keyword>
<comment type="cofactor">
    <cofactor evidence="1">
        <name>FAD</name>
        <dbReference type="ChEBI" id="CHEBI:57692"/>
    </cofactor>
</comment>
<keyword evidence="4" id="KW-0560">Oxidoreductase</keyword>
<evidence type="ECO:0000256" key="5">
    <source>
        <dbReference type="SAM" id="Phobius"/>
    </source>
</evidence>
<dbReference type="InterPro" id="IPR010960">
    <property type="entry name" value="Flavocytochrome_c"/>
</dbReference>
<dbReference type="GO" id="GO:0010181">
    <property type="term" value="F:FMN binding"/>
    <property type="evidence" value="ECO:0007669"/>
    <property type="project" value="InterPro"/>
</dbReference>
<evidence type="ECO:0000313" key="8">
    <source>
        <dbReference type="Proteomes" id="UP001146793"/>
    </source>
</evidence>
<dbReference type="GO" id="GO:0016491">
    <property type="term" value="F:oxidoreductase activity"/>
    <property type="evidence" value="ECO:0007669"/>
    <property type="project" value="UniProtKB-KW"/>
</dbReference>
<dbReference type="EMBL" id="JANTQA010000032">
    <property type="protein sequence ID" value="KAJ3438686.1"/>
    <property type="molecule type" value="Genomic_DNA"/>
</dbReference>
<organism evidence="7 8">
    <name type="scientific">Anaeramoeba flamelloides</name>
    <dbReference type="NCBI Taxonomy" id="1746091"/>
    <lineage>
        <taxon>Eukaryota</taxon>
        <taxon>Metamonada</taxon>
        <taxon>Anaeramoebidae</taxon>
        <taxon>Anaeramoeba</taxon>
    </lineage>
</organism>
<dbReference type="NCBIfam" id="TIGR01813">
    <property type="entry name" value="flavo_cyto_c"/>
    <property type="match status" value="1"/>
</dbReference>
<protein>
    <submittedName>
        <fullName evidence="7">Fumarate reductase</fullName>
    </submittedName>
</protein>
<feature type="transmembrane region" description="Helical" evidence="5">
    <location>
        <begin position="7"/>
        <end position="23"/>
    </location>
</feature>
<sequence>MSVLRNIIISLVVLLCSIYFYQVKFQAQKPVVVVVGCGLAGISAGIEAHRSGAHVIILEKTQRCAGNSFKATSGINGAYTEVQKSQNINDTVELFIQDTIKSGKGLANKQLVNVLVNKSRSAIEFLQELGVDLSVLSQCGGHSRPRTHRSRPTEKIRNIGMIIMYELLGKYEEKLEIIKEANVLDIEPNEFDNSLMVHYSYKGSVKKVGIKADSVILASGGWCADKSRDSLLKKYRPDIFSLATTNGQFATGDGVKIAKKLGINLVYMDKIQVHPTGFISPKDPLHNTKMLCPEAVRASGGIMINSKGERFANELGTRDYLTKQIFDQKDKYKKIPKEHDGESDIPYVATIIMTEESRQLFNPTFIDFYQKIGLIQYFENGEKLSEYLEIDQEKLKNTFQQYEKDAEVGKDRFGKTIFPVKKITFDENLYMMTITPSIHYAMGGIEINENAQVINENGAIIPNIYAAGETTGGVHGDNRLAGNSLLECVVFGRISGKNSVNLLDEN</sequence>
<reference evidence="7" key="1">
    <citation type="submission" date="2022-08" db="EMBL/GenBank/DDBJ databases">
        <title>Novel sulphate-reducing endosymbionts in the free-living metamonad Anaeramoeba.</title>
        <authorList>
            <person name="Jerlstrom-Hultqvist J."/>
            <person name="Cepicka I."/>
            <person name="Gallot-Lavallee L."/>
            <person name="Salas-Leiva D."/>
            <person name="Curtis B.A."/>
            <person name="Zahonova K."/>
            <person name="Pipaliya S."/>
            <person name="Dacks J."/>
            <person name="Roger A.J."/>
        </authorList>
    </citation>
    <scope>NUCLEOTIDE SEQUENCE</scope>
    <source>
        <strain evidence="7">Busselton2</strain>
    </source>
</reference>
<dbReference type="Pfam" id="PF00890">
    <property type="entry name" value="FAD_binding_2"/>
    <property type="match status" value="1"/>
</dbReference>
<comment type="caution">
    <text evidence="7">The sequence shown here is derived from an EMBL/GenBank/DDBJ whole genome shotgun (WGS) entry which is preliminary data.</text>
</comment>
<dbReference type="SUPFAM" id="SSF51905">
    <property type="entry name" value="FAD/NAD(P)-binding domain"/>
    <property type="match status" value="1"/>
</dbReference>
<dbReference type="SUPFAM" id="SSF56425">
    <property type="entry name" value="Succinate dehydrogenase/fumarate reductase flavoprotein, catalytic domain"/>
    <property type="match status" value="1"/>
</dbReference>
<evidence type="ECO:0000256" key="3">
    <source>
        <dbReference type="ARBA" id="ARBA00022827"/>
    </source>
</evidence>
<name>A0AAV7ZCN0_9EUKA</name>
<dbReference type="Gene3D" id="3.50.50.60">
    <property type="entry name" value="FAD/NAD(P)-binding domain"/>
    <property type="match status" value="1"/>
</dbReference>